<sequence length="72" mass="7987">MDALILNAGHSQLEEQLKIAAACGVAERQLGSKSSEITAVIATVDNDEMTTIEDNNEIIMFRNNFAERLRHQ</sequence>
<name>A0A8R1TZL1_ONCVO</name>
<evidence type="ECO:0000313" key="1">
    <source>
        <dbReference type="EnsemblMetazoa" id="OVOC8018.1"/>
    </source>
</evidence>
<dbReference type="OMA" id="NEIIMFR"/>
<accession>A0A8R1TZL1</accession>
<evidence type="ECO:0000313" key="2">
    <source>
        <dbReference type="Proteomes" id="UP000024404"/>
    </source>
</evidence>
<dbReference type="Proteomes" id="UP000024404">
    <property type="component" value="Unassembled WGS sequence"/>
</dbReference>
<dbReference type="EMBL" id="CMVM020000240">
    <property type="status" value="NOT_ANNOTATED_CDS"/>
    <property type="molecule type" value="Genomic_DNA"/>
</dbReference>
<organism evidence="1 2">
    <name type="scientific">Onchocerca volvulus</name>
    <dbReference type="NCBI Taxonomy" id="6282"/>
    <lineage>
        <taxon>Eukaryota</taxon>
        <taxon>Metazoa</taxon>
        <taxon>Ecdysozoa</taxon>
        <taxon>Nematoda</taxon>
        <taxon>Chromadorea</taxon>
        <taxon>Rhabditida</taxon>
        <taxon>Spirurina</taxon>
        <taxon>Spiruromorpha</taxon>
        <taxon>Filarioidea</taxon>
        <taxon>Onchocercidae</taxon>
        <taxon>Onchocerca</taxon>
    </lineage>
</organism>
<keyword evidence="2" id="KW-1185">Reference proteome</keyword>
<reference evidence="2" key="1">
    <citation type="submission" date="2013-10" db="EMBL/GenBank/DDBJ databases">
        <title>Genome sequencing of Onchocerca volvulus.</title>
        <authorList>
            <person name="Cotton J."/>
            <person name="Tsai J."/>
            <person name="Stanley E."/>
            <person name="Tracey A."/>
            <person name="Holroyd N."/>
            <person name="Lustigman S."/>
            <person name="Berriman M."/>
        </authorList>
    </citation>
    <scope>NUCLEOTIDE SEQUENCE</scope>
</reference>
<reference evidence="1" key="2">
    <citation type="submission" date="2022-06" db="UniProtKB">
        <authorList>
            <consortium name="EnsemblMetazoa"/>
        </authorList>
    </citation>
    <scope>IDENTIFICATION</scope>
</reference>
<dbReference type="AlphaFoldDB" id="A0A8R1TZL1"/>
<proteinExistence type="predicted"/>
<protein>
    <submittedName>
        <fullName evidence="1">Uncharacterized protein</fullName>
    </submittedName>
</protein>
<dbReference type="EnsemblMetazoa" id="OVOC8018.1">
    <property type="protein sequence ID" value="OVOC8018.1"/>
    <property type="gene ID" value="WBGene00244827"/>
</dbReference>